<proteinExistence type="predicted"/>
<keyword evidence="1" id="KW-1133">Transmembrane helix</keyword>
<organism evidence="2">
    <name type="scientific">Anguilla anguilla</name>
    <name type="common">European freshwater eel</name>
    <name type="synonym">Muraena anguilla</name>
    <dbReference type="NCBI Taxonomy" id="7936"/>
    <lineage>
        <taxon>Eukaryota</taxon>
        <taxon>Metazoa</taxon>
        <taxon>Chordata</taxon>
        <taxon>Craniata</taxon>
        <taxon>Vertebrata</taxon>
        <taxon>Euteleostomi</taxon>
        <taxon>Actinopterygii</taxon>
        <taxon>Neopterygii</taxon>
        <taxon>Teleostei</taxon>
        <taxon>Anguilliformes</taxon>
        <taxon>Anguillidae</taxon>
        <taxon>Anguilla</taxon>
    </lineage>
</organism>
<accession>A0A0E9SGZ2</accession>
<evidence type="ECO:0000313" key="2">
    <source>
        <dbReference type="EMBL" id="JAH40659.1"/>
    </source>
</evidence>
<name>A0A0E9SGZ2_ANGAN</name>
<reference evidence="2" key="1">
    <citation type="submission" date="2014-11" db="EMBL/GenBank/DDBJ databases">
        <authorList>
            <person name="Amaro Gonzalez C."/>
        </authorList>
    </citation>
    <scope>NUCLEOTIDE SEQUENCE</scope>
</reference>
<dbReference type="AlphaFoldDB" id="A0A0E9SGZ2"/>
<keyword evidence="1" id="KW-0472">Membrane</keyword>
<keyword evidence="1" id="KW-0812">Transmembrane</keyword>
<evidence type="ECO:0000256" key="1">
    <source>
        <dbReference type="SAM" id="Phobius"/>
    </source>
</evidence>
<feature type="transmembrane region" description="Helical" evidence="1">
    <location>
        <begin position="46"/>
        <end position="62"/>
    </location>
</feature>
<dbReference type="EMBL" id="GBXM01067918">
    <property type="protein sequence ID" value="JAH40659.1"/>
    <property type="molecule type" value="Transcribed_RNA"/>
</dbReference>
<protein>
    <submittedName>
        <fullName evidence="2">Uncharacterized protein</fullName>
    </submittedName>
</protein>
<reference evidence="2" key="2">
    <citation type="journal article" date="2015" name="Fish Shellfish Immunol.">
        <title>Early steps in the European eel (Anguilla anguilla)-Vibrio vulnificus interaction in the gills: Role of the RtxA13 toxin.</title>
        <authorList>
            <person name="Callol A."/>
            <person name="Pajuelo D."/>
            <person name="Ebbesson L."/>
            <person name="Teles M."/>
            <person name="MacKenzie S."/>
            <person name="Amaro C."/>
        </authorList>
    </citation>
    <scope>NUCLEOTIDE SEQUENCE</scope>
</reference>
<sequence length="63" mass="7429">MRDSTLSERIHSTHPAMTLQTLPQAYFITALLLHVKTFFKARQTGPCFQFFYLLYLLLFTYVP</sequence>